<protein>
    <submittedName>
        <fullName evidence="2">Uncharacterized protein</fullName>
    </submittedName>
</protein>
<proteinExistence type="predicted"/>
<feature type="region of interest" description="Disordered" evidence="1">
    <location>
        <begin position="46"/>
        <end position="75"/>
    </location>
</feature>
<evidence type="ECO:0000313" key="3">
    <source>
        <dbReference type="Proteomes" id="UP001451303"/>
    </source>
</evidence>
<reference evidence="2 3" key="1">
    <citation type="submission" date="2023-09" db="EMBL/GenBank/DDBJ databases">
        <title>Multi-omics analysis of a traditional fermented food reveals byproduct-associated fungal strains for waste-to-food upcycling.</title>
        <authorList>
            <consortium name="Lawrence Berkeley National Laboratory"/>
            <person name="Rekdal V.M."/>
            <person name="Villalobos-Escobedo J.M."/>
            <person name="Rodriguez-Valeron N."/>
            <person name="Garcia M.O."/>
            <person name="Vasquez D.P."/>
            <person name="Damayanti I."/>
            <person name="Sorensen P.M."/>
            <person name="Baidoo E.E."/>
            <person name="De Carvalho A.C."/>
            <person name="Riley R."/>
            <person name="Lipzen A."/>
            <person name="He G."/>
            <person name="Yan M."/>
            <person name="Haridas S."/>
            <person name="Daum C."/>
            <person name="Yoshinaga Y."/>
            <person name="Ng V."/>
            <person name="Grigoriev I.V."/>
            <person name="Munk R."/>
            <person name="Nuraida L."/>
            <person name="Wijaya C.H."/>
            <person name="Morales P.-C."/>
            <person name="Keasling J.D."/>
        </authorList>
    </citation>
    <scope>NUCLEOTIDE SEQUENCE [LARGE SCALE GENOMIC DNA]</scope>
    <source>
        <strain evidence="2 3">FGSC 2613</strain>
    </source>
</reference>
<gene>
    <name evidence="2" type="ORF">QR685DRAFT_587338</name>
</gene>
<evidence type="ECO:0000256" key="1">
    <source>
        <dbReference type="SAM" id="MobiDB-lite"/>
    </source>
</evidence>
<name>A0ABR3DCM4_NEUIN</name>
<dbReference type="Proteomes" id="UP001451303">
    <property type="component" value="Unassembled WGS sequence"/>
</dbReference>
<accession>A0ABR3DCM4</accession>
<comment type="caution">
    <text evidence="2">The sequence shown here is derived from an EMBL/GenBank/DDBJ whole genome shotgun (WGS) entry which is preliminary data.</text>
</comment>
<sequence>MATKPNIYIVPGVWRLPTTGYPVMFSQLPRGWSTRHKSRTDLILVGHSSGGRATTGAAEGLDATSRRRQGKKGGEPAMDILADLPKEEQQHWGVQNTHITVGLYNTPSTSSVGAMRSLARTSTVRGIAAKKVCLDCGHCLYSSMLKELLTVVEELLM</sequence>
<evidence type="ECO:0000313" key="2">
    <source>
        <dbReference type="EMBL" id="KAL0470425.1"/>
    </source>
</evidence>
<keyword evidence="3" id="KW-1185">Reference proteome</keyword>
<dbReference type="EMBL" id="JAVLET010000004">
    <property type="protein sequence ID" value="KAL0470425.1"/>
    <property type="molecule type" value="Genomic_DNA"/>
</dbReference>
<organism evidence="2 3">
    <name type="scientific">Neurospora intermedia</name>
    <dbReference type="NCBI Taxonomy" id="5142"/>
    <lineage>
        <taxon>Eukaryota</taxon>
        <taxon>Fungi</taxon>
        <taxon>Dikarya</taxon>
        <taxon>Ascomycota</taxon>
        <taxon>Pezizomycotina</taxon>
        <taxon>Sordariomycetes</taxon>
        <taxon>Sordariomycetidae</taxon>
        <taxon>Sordariales</taxon>
        <taxon>Sordariaceae</taxon>
        <taxon>Neurospora</taxon>
    </lineage>
</organism>